<dbReference type="EMBL" id="CM009291">
    <property type="protein sequence ID" value="PNT48237.1"/>
    <property type="molecule type" value="Genomic_DNA"/>
</dbReference>
<name>U5GSA5_POPTR</name>
<keyword evidence="3" id="KW-1185">Reference proteome</keyword>
<keyword evidence="1" id="KW-1133">Transmembrane helix</keyword>
<accession>U5GSA5</accession>
<organism evidence="2 3">
    <name type="scientific">Populus trichocarpa</name>
    <name type="common">Western balsam poplar</name>
    <name type="synonym">Populus balsamifera subsp. trichocarpa</name>
    <dbReference type="NCBI Taxonomy" id="3694"/>
    <lineage>
        <taxon>Eukaryota</taxon>
        <taxon>Viridiplantae</taxon>
        <taxon>Streptophyta</taxon>
        <taxon>Embryophyta</taxon>
        <taxon>Tracheophyta</taxon>
        <taxon>Spermatophyta</taxon>
        <taxon>Magnoliopsida</taxon>
        <taxon>eudicotyledons</taxon>
        <taxon>Gunneridae</taxon>
        <taxon>Pentapetalae</taxon>
        <taxon>rosids</taxon>
        <taxon>fabids</taxon>
        <taxon>Malpighiales</taxon>
        <taxon>Salicaceae</taxon>
        <taxon>Saliceae</taxon>
        <taxon>Populus</taxon>
    </lineage>
</organism>
<keyword evidence="1" id="KW-0812">Transmembrane</keyword>
<protein>
    <submittedName>
        <fullName evidence="2">Uncharacterized protein</fullName>
    </submittedName>
</protein>
<proteinExistence type="predicted"/>
<dbReference type="AlphaFoldDB" id="U5GSA5"/>
<sequence length="67" mass="7728">MMASYACSLPRICQSVEVSGSMALNLKSVNVYRIKDVFFVVFWILCLRCWLRATWLSDQSGELISQY</sequence>
<evidence type="ECO:0000256" key="1">
    <source>
        <dbReference type="SAM" id="Phobius"/>
    </source>
</evidence>
<dbReference type="Proteomes" id="UP000006729">
    <property type="component" value="Chromosome 2"/>
</dbReference>
<evidence type="ECO:0000313" key="3">
    <source>
        <dbReference type="Proteomes" id="UP000006729"/>
    </source>
</evidence>
<reference evidence="2 3" key="1">
    <citation type="journal article" date="2006" name="Science">
        <title>The genome of black cottonwood, Populus trichocarpa (Torr. &amp; Gray).</title>
        <authorList>
            <person name="Tuskan G.A."/>
            <person name="Difazio S."/>
            <person name="Jansson S."/>
            <person name="Bohlmann J."/>
            <person name="Grigoriev I."/>
            <person name="Hellsten U."/>
            <person name="Putnam N."/>
            <person name="Ralph S."/>
            <person name="Rombauts S."/>
            <person name="Salamov A."/>
            <person name="Schein J."/>
            <person name="Sterck L."/>
            <person name="Aerts A."/>
            <person name="Bhalerao R.R."/>
            <person name="Bhalerao R.P."/>
            <person name="Blaudez D."/>
            <person name="Boerjan W."/>
            <person name="Brun A."/>
            <person name="Brunner A."/>
            <person name="Busov V."/>
            <person name="Campbell M."/>
            <person name="Carlson J."/>
            <person name="Chalot M."/>
            <person name="Chapman J."/>
            <person name="Chen G.L."/>
            <person name="Cooper D."/>
            <person name="Coutinho P.M."/>
            <person name="Couturier J."/>
            <person name="Covert S."/>
            <person name="Cronk Q."/>
            <person name="Cunningham R."/>
            <person name="Davis J."/>
            <person name="Degroeve S."/>
            <person name="Dejardin A."/>
            <person name="Depamphilis C."/>
            <person name="Detter J."/>
            <person name="Dirks B."/>
            <person name="Dubchak I."/>
            <person name="Duplessis S."/>
            <person name="Ehlting J."/>
            <person name="Ellis B."/>
            <person name="Gendler K."/>
            <person name="Goodstein D."/>
            <person name="Gribskov M."/>
            <person name="Grimwood J."/>
            <person name="Groover A."/>
            <person name="Gunter L."/>
            <person name="Hamberger B."/>
            <person name="Heinze B."/>
            <person name="Helariutta Y."/>
            <person name="Henrissat B."/>
            <person name="Holligan D."/>
            <person name="Holt R."/>
            <person name="Huang W."/>
            <person name="Islam-Faridi N."/>
            <person name="Jones S."/>
            <person name="Jones-Rhoades M."/>
            <person name="Jorgensen R."/>
            <person name="Joshi C."/>
            <person name="Kangasjarvi J."/>
            <person name="Karlsson J."/>
            <person name="Kelleher C."/>
            <person name="Kirkpatrick R."/>
            <person name="Kirst M."/>
            <person name="Kohler A."/>
            <person name="Kalluri U."/>
            <person name="Larimer F."/>
            <person name="Leebens-Mack J."/>
            <person name="Leple J.C."/>
            <person name="Locascio P."/>
            <person name="Lou Y."/>
            <person name="Lucas S."/>
            <person name="Martin F."/>
            <person name="Montanini B."/>
            <person name="Napoli C."/>
            <person name="Nelson D.R."/>
            <person name="Nelson C."/>
            <person name="Nieminen K."/>
            <person name="Nilsson O."/>
            <person name="Pereda V."/>
            <person name="Peter G."/>
            <person name="Philippe R."/>
            <person name="Pilate G."/>
            <person name="Poliakov A."/>
            <person name="Razumovskaya J."/>
            <person name="Richardson P."/>
            <person name="Rinaldi C."/>
            <person name="Ritland K."/>
            <person name="Rouze P."/>
            <person name="Ryaboy D."/>
            <person name="Schmutz J."/>
            <person name="Schrader J."/>
            <person name="Segerman B."/>
            <person name="Shin H."/>
            <person name="Siddiqui A."/>
            <person name="Sterky F."/>
            <person name="Terry A."/>
            <person name="Tsai C.J."/>
            <person name="Uberbacher E."/>
            <person name="Unneberg P."/>
            <person name="Vahala J."/>
            <person name="Wall K."/>
            <person name="Wessler S."/>
            <person name="Yang G."/>
            <person name="Yin T."/>
            <person name="Douglas C."/>
            <person name="Marra M."/>
            <person name="Sandberg G."/>
            <person name="Van de Peer Y."/>
            <person name="Rokhsar D."/>
        </authorList>
    </citation>
    <scope>NUCLEOTIDE SEQUENCE [LARGE SCALE GENOMIC DNA]</scope>
    <source>
        <strain evidence="3">cv. Nisqually</strain>
    </source>
</reference>
<gene>
    <name evidence="2" type="ORF">POPTR_002G068100</name>
</gene>
<feature type="transmembrane region" description="Helical" evidence="1">
    <location>
        <begin position="31"/>
        <end position="51"/>
    </location>
</feature>
<dbReference type="InParanoid" id="U5GSA5"/>
<dbReference type="HOGENOM" id="CLU_2817228_0_0_1"/>
<keyword evidence="1" id="KW-0472">Membrane</keyword>
<dbReference type="Gramene" id="Potri.002G068100.1.v4.1">
    <property type="protein sequence ID" value="Potri.002G068100.1.v4.1"/>
    <property type="gene ID" value="Potri.002G068100.v4.1"/>
</dbReference>
<evidence type="ECO:0000313" key="2">
    <source>
        <dbReference type="EMBL" id="PNT48237.1"/>
    </source>
</evidence>